<dbReference type="RefSeq" id="WP_237853280.1">
    <property type="nucleotide sequence ID" value="NZ_JAKLWS010000007.1"/>
</dbReference>
<sequence>MTIISRLLMAGIILCSPAVLYAQSLSESMQQDAYLKQLVNEVDSLAANKAKQNIYPEKLSESPITSVYNTLHALSFDTLTYYGPLLAEVTAEKKAAADDIGLRFRTGYRENIEEGIFSGGDIFYLRRFNAGFQWDLLSDGWFDSHKRSEELEVREKMVEREINRQRANEEYERLYNRLIYLFNLQKIEVINEYLILLNTNLELFQRLHYLDYEPWERVLELSEQKARLQNDLSSYQEYNRQVEITVPDSLLPQIQALDASKFPVIELNIDAAAVANDSAFVQESLKNEDLENLNYNVFRDVSLAAYADYNIYDGTGTALDPENLGGREYFSVGVNFSIPIPFNSSEKKEMVQQRKLRYINSQKREQYSENKEIYNIYYEYKYKTQQFIQLYKDYQSRRETIENYQTLKKLQDSGYSTQRMVHLLLQRYAVVLQMIDLKQQMYLQLIDIDKYLTDHSIMEYASPLDISNLFPYQSVKADGIYIWSETFANNRNEVLLEFLNRLNVKNVYLSLGSDRTLYEKASELIKAAREFNIRFQLLSGDNELIQTENQMAELQDLADLADELGFSGIHLDVEPHTFADWDAERNTYEQKYVEMLENANEVLSGSQLSLSVSIPHFYEPILSNIYQNADYINVMVYETTDIEVLKKRIESESEIFGDKLHIAVRPSDFANYDDLNTFVQEIKNQTMVQEVVLHDAGAILNSGRSSR</sequence>
<keyword evidence="2" id="KW-0732">Signal</keyword>
<dbReference type="EMBL" id="JAKLWS010000007">
    <property type="protein sequence ID" value="MCG2588438.1"/>
    <property type="molecule type" value="Genomic_DNA"/>
</dbReference>
<dbReference type="Gene3D" id="3.20.20.80">
    <property type="entry name" value="Glycosidases"/>
    <property type="match status" value="1"/>
</dbReference>
<evidence type="ECO:0000256" key="2">
    <source>
        <dbReference type="SAM" id="SignalP"/>
    </source>
</evidence>
<organism evidence="3 4">
    <name type="scientific">Rhodohalobacter sulfatireducens</name>
    <dbReference type="NCBI Taxonomy" id="2911366"/>
    <lineage>
        <taxon>Bacteria</taxon>
        <taxon>Pseudomonadati</taxon>
        <taxon>Balneolota</taxon>
        <taxon>Balneolia</taxon>
        <taxon>Balneolales</taxon>
        <taxon>Balneolaceae</taxon>
        <taxon>Rhodohalobacter</taxon>
    </lineage>
</organism>
<dbReference type="GO" id="GO:0016787">
    <property type="term" value="F:hydrolase activity"/>
    <property type="evidence" value="ECO:0007669"/>
    <property type="project" value="UniProtKB-KW"/>
</dbReference>
<protein>
    <submittedName>
        <fullName evidence="3">Glycoside hydrolase family 18 protein</fullName>
    </submittedName>
</protein>
<name>A0ABS9KC79_9BACT</name>
<keyword evidence="1" id="KW-0175">Coiled coil</keyword>
<dbReference type="InterPro" id="IPR017853">
    <property type="entry name" value="GH"/>
</dbReference>
<feature type="coiled-coil region" evidence="1">
    <location>
        <begin position="148"/>
        <end position="177"/>
    </location>
</feature>
<feature type="signal peptide" evidence="2">
    <location>
        <begin position="1"/>
        <end position="22"/>
    </location>
</feature>
<reference evidence="3" key="1">
    <citation type="submission" date="2022-01" db="EMBL/GenBank/DDBJ databases">
        <authorList>
            <person name="Wang Y."/>
        </authorList>
    </citation>
    <scope>NUCLEOTIDE SEQUENCE</scope>
    <source>
        <strain evidence="3">WB101</strain>
    </source>
</reference>
<dbReference type="SUPFAM" id="SSF51445">
    <property type="entry name" value="(Trans)glycosidases"/>
    <property type="match status" value="1"/>
</dbReference>
<dbReference type="Proteomes" id="UP001165366">
    <property type="component" value="Unassembled WGS sequence"/>
</dbReference>
<keyword evidence="3" id="KW-0378">Hydrolase</keyword>
<gene>
    <name evidence="3" type="ORF">L6773_07680</name>
</gene>
<proteinExistence type="predicted"/>
<keyword evidence="4" id="KW-1185">Reference proteome</keyword>
<evidence type="ECO:0000313" key="4">
    <source>
        <dbReference type="Proteomes" id="UP001165366"/>
    </source>
</evidence>
<evidence type="ECO:0000256" key="1">
    <source>
        <dbReference type="SAM" id="Coils"/>
    </source>
</evidence>
<comment type="caution">
    <text evidence="3">The sequence shown here is derived from an EMBL/GenBank/DDBJ whole genome shotgun (WGS) entry which is preliminary data.</text>
</comment>
<reference evidence="3" key="2">
    <citation type="submission" date="2024-05" db="EMBL/GenBank/DDBJ databases">
        <title>Rhodohalobacter halophilus gen. nov., sp. nov., a moderately halophilic member of the family Balneolaceae.</title>
        <authorList>
            <person name="Xia J."/>
        </authorList>
    </citation>
    <scope>NUCLEOTIDE SEQUENCE</scope>
    <source>
        <strain evidence="3">WB101</strain>
    </source>
</reference>
<feature type="chain" id="PRO_5045207707" evidence="2">
    <location>
        <begin position="23"/>
        <end position="707"/>
    </location>
</feature>
<evidence type="ECO:0000313" key="3">
    <source>
        <dbReference type="EMBL" id="MCG2588438.1"/>
    </source>
</evidence>
<accession>A0ABS9KC79</accession>